<organism evidence="1 2">
    <name type="scientific">Ajellomyces capsulatus</name>
    <name type="common">Darling's disease fungus</name>
    <name type="synonym">Histoplasma capsulatum</name>
    <dbReference type="NCBI Taxonomy" id="5037"/>
    <lineage>
        <taxon>Eukaryota</taxon>
        <taxon>Fungi</taxon>
        <taxon>Dikarya</taxon>
        <taxon>Ascomycota</taxon>
        <taxon>Pezizomycotina</taxon>
        <taxon>Eurotiomycetes</taxon>
        <taxon>Eurotiomycetidae</taxon>
        <taxon>Onygenales</taxon>
        <taxon>Ajellomycetaceae</taxon>
        <taxon>Histoplasma</taxon>
    </lineage>
</organism>
<protein>
    <submittedName>
        <fullName evidence="1">Uncharacterized protein</fullName>
    </submittedName>
</protein>
<dbReference type="AlphaFoldDB" id="A0A8H8D8K4"/>
<sequence length="125" mass="13589">MGGCPVIVDTGNKLVRCPPISTLQGREVEALDRMAVIGSLVSVDGGIVAINPHCTVIVRDRKAEDLLMHLLLPFGKLKKLNNSSHSKCQAVCILSIYGINCRLPTLHFEPHSYDEETLVLQTSAP</sequence>
<name>A0A8H8D8K4_AJECA</name>
<dbReference type="VEuPathDB" id="FungiDB:I7I52_03504"/>
<dbReference type="Proteomes" id="UP000670092">
    <property type="component" value="Unassembled WGS sequence"/>
</dbReference>
<gene>
    <name evidence="1" type="ORF">I7I52_03504</name>
</gene>
<accession>A0A8H8D8K4</accession>
<comment type="caution">
    <text evidence="1">The sequence shown here is derived from an EMBL/GenBank/DDBJ whole genome shotgun (WGS) entry which is preliminary data.</text>
</comment>
<dbReference type="EMBL" id="JAEVHI010000001">
    <property type="protein sequence ID" value="KAG5304984.1"/>
    <property type="molecule type" value="Genomic_DNA"/>
</dbReference>
<reference evidence="1 2" key="1">
    <citation type="submission" date="2021-01" db="EMBL/GenBank/DDBJ databases">
        <title>Chromosome-level genome assembly of a human fungal pathogen reveals clustering of transcriptionally co-regulated genes.</title>
        <authorList>
            <person name="Voorhies M."/>
            <person name="Cohen S."/>
            <person name="Shea T.P."/>
            <person name="Petrus S."/>
            <person name="Munoz J.F."/>
            <person name="Poplawski S."/>
            <person name="Goldman W.E."/>
            <person name="Michael T."/>
            <person name="Cuomo C.A."/>
            <person name="Sil A."/>
            <person name="Beyhan S."/>
        </authorList>
    </citation>
    <scope>NUCLEOTIDE SEQUENCE [LARGE SCALE GENOMIC DNA]</scope>
    <source>
        <strain evidence="1 2">G184AR</strain>
    </source>
</reference>
<evidence type="ECO:0000313" key="2">
    <source>
        <dbReference type="Proteomes" id="UP000670092"/>
    </source>
</evidence>
<evidence type="ECO:0000313" key="1">
    <source>
        <dbReference type="EMBL" id="KAG5304984.1"/>
    </source>
</evidence>
<proteinExistence type="predicted"/>